<dbReference type="EMBL" id="JAUCMV010000002">
    <property type="protein sequence ID" value="KAK0415539.1"/>
    <property type="molecule type" value="Genomic_DNA"/>
</dbReference>
<keyword evidence="1" id="KW-0472">Membrane</keyword>
<dbReference type="Proteomes" id="UP001175271">
    <property type="component" value="Unassembled WGS sequence"/>
</dbReference>
<evidence type="ECO:0000256" key="1">
    <source>
        <dbReference type="SAM" id="Phobius"/>
    </source>
</evidence>
<evidence type="ECO:0000313" key="3">
    <source>
        <dbReference type="Proteomes" id="UP001175271"/>
    </source>
</evidence>
<feature type="transmembrane region" description="Helical" evidence="1">
    <location>
        <begin position="142"/>
        <end position="167"/>
    </location>
</feature>
<accession>A0AA39I364</accession>
<comment type="caution">
    <text evidence="2">The sequence shown here is derived from an EMBL/GenBank/DDBJ whole genome shotgun (WGS) entry which is preliminary data.</text>
</comment>
<protein>
    <submittedName>
        <fullName evidence="2">Uncharacterized protein</fullName>
    </submittedName>
</protein>
<evidence type="ECO:0000313" key="2">
    <source>
        <dbReference type="EMBL" id="KAK0415539.1"/>
    </source>
</evidence>
<organism evidence="2 3">
    <name type="scientific">Steinernema hermaphroditum</name>
    <dbReference type="NCBI Taxonomy" id="289476"/>
    <lineage>
        <taxon>Eukaryota</taxon>
        <taxon>Metazoa</taxon>
        <taxon>Ecdysozoa</taxon>
        <taxon>Nematoda</taxon>
        <taxon>Chromadorea</taxon>
        <taxon>Rhabditida</taxon>
        <taxon>Tylenchina</taxon>
        <taxon>Panagrolaimomorpha</taxon>
        <taxon>Strongyloidoidea</taxon>
        <taxon>Steinernematidae</taxon>
        <taxon>Steinernema</taxon>
    </lineage>
</organism>
<name>A0AA39I364_9BILA</name>
<keyword evidence="3" id="KW-1185">Reference proteome</keyword>
<sequence>MFKVEHLNRIAAKGCDWLKDSRIIERNIVRVIGGVPTDGAHFMEGGHFGESVFAGIHRSATVGGNGTNEEELDAEIPDEALLERTISADKFASIVGEDTEQLSDVSDHEDALLHSTSTRMFTTWYKRLHPLVRNRQVRYLSIFNCLLTIINFLLLLGLIGVATYATYLKIHIYNTQREDKPCVYEWGEWSSCSHKCWDGIGSYPNKTRKIHLSTVVRARGENPACPDKLEHWRDSVSCNRYKCKQKLSSFDFGHACFFNDPVFGASKGCYSIRNVPTETLLIEVDVREMTKACSPEKCLEKENNLSTLGKS</sequence>
<keyword evidence="1" id="KW-1133">Transmembrane helix</keyword>
<proteinExistence type="predicted"/>
<gene>
    <name evidence="2" type="ORF">QR680_011996</name>
</gene>
<dbReference type="AlphaFoldDB" id="A0AA39I364"/>
<keyword evidence="1" id="KW-0812">Transmembrane</keyword>
<reference evidence="2" key="1">
    <citation type="submission" date="2023-06" db="EMBL/GenBank/DDBJ databases">
        <title>Genomic analysis of the entomopathogenic nematode Steinernema hermaphroditum.</title>
        <authorList>
            <person name="Schwarz E.M."/>
            <person name="Heppert J.K."/>
            <person name="Baniya A."/>
            <person name="Schwartz H.T."/>
            <person name="Tan C.-H."/>
            <person name="Antoshechkin I."/>
            <person name="Sternberg P.W."/>
            <person name="Goodrich-Blair H."/>
            <person name="Dillman A.R."/>
        </authorList>
    </citation>
    <scope>NUCLEOTIDE SEQUENCE</scope>
    <source>
        <strain evidence="2">PS9179</strain>
        <tissue evidence="2">Whole animal</tissue>
    </source>
</reference>